<feature type="chain" id="PRO_5015839503" evidence="1">
    <location>
        <begin position="19"/>
        <end position="501"/>
    </location>
</feature>
<accession>A0A2W5FBY5</accession>
<dbReference type="Pfam" id="PF04389">
    <property type="entry name" value="Peptidase_M28"/>
    <property type="match status" value="1"/>
</dbReference>
<protein>
    <submittedName>
        <fullName evidence="3">Peptidase M28</fullName>
    </submittedName>
</protein>
<dbReference type="InterPro" id="IPR046450">
    <property type="entry name" value="PA_dom_sf"/>
</dbReference>
<dbReference type="Proteomes" id="UP000249645">
    <property type="component" value="Unassembled WGS sequence"/>
</dbReference>
<name>A0A2W5FBY5_9SPHI</name>
<keyword evidence="1" id="KW-0732">Signal</keyword>
<feature type="domain" description="Peptidase M28" evidence="2">
    <location>
        <begin position="269"/>
        <end position="480"/>
    </location>
</feature>
<dbReference type="SUPFAM" id="SSF53187">
    <property type="entry name" value="Zn-dependent exopeptidases"/>
    <property type="match status" value="1"/>
</dbReference>
<evidence type="ECO:0000313" key="3">
    <source>
        <dbReference type="EMBL" id="PZP51167.1"/>
    </source>
</evidence>
<gene>
    <name evidence="3" type="ORF">DI598_03885</name>
</gene>
<evidence type="ECO:0000313" key="4">
    <source>
        <dbReference type="Proteomes" id="UP000249645"/>
    </source>
</evidence>
<reference evidence="3 4" key="1">
    <citation type="submission" date="2017-11" db="EMBL/GenBank/DDBJ databases">
        <title>Infants hospitalized years apart are colonized by the same room-sourced microbial strains.</title>
        <authorList>
            <person name="Brooks B."/>
            <person name="Olm M.R."/>
            <person name="Firek B.A."/>
            <person name="Baker R."/>
            <person name="Thomas B.C."/>
            <person name="Morowitz M.J."/>
            <person name="Banfield J.F."/>
        </authorList>
    </citation>
    <scope>NUCLEOTIDE SEQUENCE [LARGE SCALE GENOMIC DNA]</scope>
    <source>
        <strain evidence="3">S2_009_000_R2_76</strain>
    </source>
</reference>
<dbReference type="GO" id="GO:0008235">
    <property type="term" value="F:metalloexopeptidase activity"/>
    <property type="evidence" value="ECO:0007669"/>
    <property type="project" value="InterPro"/>
</dbReference>
<dbReference type="SUPFAM" id="SSF52025">
    <property type="entry name" value="PA domain"/>
    <property type="match status" value="1"/>
</dbReference>
<dbReference type="EMBL" id="QFOI01000040">
    <property type="protein sequence ID" value="PZP51167.1"/>
    <property type="molecule type" value="Genomic_DNA"/>
</dbReference>
<dbReference type="PANTHER" id="PTHR12147:SF26">
    <property type="entry name" value="PEPTIDASE M28 DOMAIN-CONTAINING PROTEIN"/>
    <property type="match status" value="1"/>
</dbReference>
<sequence length="501" mass="55394">MKKQLLSVVLLISTAAIAQKQVPIEKFAKTISPKELKAKLKVVASAEMEGRETATPGQKRAATYIENFFKKIGLEPGAADGKYQMTYPVYQDSLINASFQINNRNLLLGKDYELAANSLNNGNWNSQSIVFAGYGSTDSINNDFKNLDIKDKWVLLLEGLPAGIQAKGSPFRINGMKASYARSKGALGVIFISSKLPKGLAEDPKGNMYLKKMNTKPFPVIYINGNTAASILNSADTALSALSRVAKKDYNTASSLSVTATTINLESSNVLGVLPGTDKKGEYLFITGHYDHLGKKGDVIYYGADDDGSGTVSVMQIAQAFVNAKKKGYGPRRTIVFMTVSGEEKGLWGSEYFSEHPTVPLDSVSADLNVDMDGRIDTERKTADSLNYIYVIGHDKLSSELQPINEGANNKYTQLVLDYKFDDPKDPNRIYYRSDHYNFAKKGVPILFFYDGMLKADYHQPTDTVDKINFDLMSKRAKMIFFTGWDIANRDALLKRDIPLK</sequence>
<proteinExistence type="predicted"/>
<dbReference type="Gene3D" id="3.40.630.10">
    <property type="entry name" value="Zn peptidases"/>
    <property type="match status" value="2"/>
</dbReference>
<organism evidence="3 4">
    <name type="scientific">Pseudopedobacter saltans</name>
    <dbReference type="NCBI Taxonomy" id="151895"/>
    <lineage>
        <taxon>Bacteria</taxon>
        <taxon>Pseudomonadati</taxon>
        <taxon>Bacteroidota</taxon>
        <taxon>Sphingobacteriia</taxon>
        <taxon>Sphingobacteriales</taxon>
        <taxon>Sphingobacteriaceae</taxon>
        <taxon>Pseudopedobacter</taxon>
    </lineage>
</organism>
<dbReference type="InterPro" id="IPR007484">
    <property type="entry name" value="Peptidase_M28"/>
</dbReference>
<dbReference type="PANTHER" id="PTHR12147">
    <property type="entry name" value="METALLOPEPTIDASE M28 FAMILY MEMBER"/>
    <property type="match status" value="1"/>
</dbReference>
<dbReference type="InterPro" id="IPR045175">
    <property type="entry name" value="M28_fam"/>
</dbReference>
<dbReference type="AlphaFoldDB" id="A0A2W5FBY5"/>
<evidence type="ECO:0000259" key="2">
    <source>
        <dbReference type="Pfam" id="PF04389"/>
    </source>
</evidence>
<dbReference type="GO" id="GO:0006508">
    <property type="term" value="P:proteolysis"/>
    <property type="evidence" value="ECO:0007669"/>
    <property type="project" value="InterPro"/>
</dbReference>
<dbReference type="Gene3D" id="3.50.30.30">
    <property type="match status" value="1"/>
</dbReference>
<feature type="signal peptide" evidence="1">
    <location>
        <begin position="1"/>
        <end position="18"/>
    </location>
</feature>
<evidence type="ECO:0000256" key="1">
    <source>
        <dbReference type="SAM" id="SignalP"/>
    </source>
</evidence>
<comment type="caution">
    <text evidence="3">The sequence shown here is derived from an EMBL/GenBank/DDBJ whole genome shotgun (WGS) entry which is preliminary data.</text>
</comment>